<feature type="transmembrane region" description="Helical" evidence="9">
    <location>
        <begin position="633"/>
        <end position="656"/>
    </location>
</feature>
<dbReference type="GO" id="GO:0022857">
    <property type="term" value="F:transmembrane transporter activity"/>
    <property type="evidence" value="ECO:0007669"/>
    <property type="project" value="InterPro"/>
</dbReference>
<dbReference type="AlphaFoldDB" id="A0A397GQ74"/>
<feature type="transmembrane region" description="Helical" evidence="9">
    <location>
        <begin position="751"/>
        <end position="771"/>
    </location>
</feature>
<feature type="transmembrane region" description="Helical" evidence="9">
    <location>
        <begin position="897"/>
        <end position="918"/>
    </location>
</feature>
<sequence>MEHKDLPGRPNPTSAQDFCPNTGKIPDAPVSKGYFTMSNGCPLEDPLLTERIDKPEGKHRMASQLIQDLNVVDTISHVTRERIPERYVHAKGVGAFGMFEVTNTDFMVSDYTDAKFLNATGKKTRLFARFSTVAGERGFPDTVRDTKGAAFKLYTEEGNLDWAFLNPVSPVGYQSVCLANTPSKEIFLIRDPAKFPSLVHATKRDPASNLPDANMKGSDWQHTLVRIKLVPDPPINPDNDYFDLGAATTMAGKDPDWLTRRLYDEITNAQKDPVKNKYPAWKVKAQIVKDPSMSPVNIFDATKILPEAVFPWKEFGKITLTECPQNFFTQVEQAAFNPANVVPGWDISPDPLLQIRLFAYGDTQRYRLGVNNDQLPTNRPCSYVFSPTRRDGAYNMTNYANARNYIRSDDNKNPPDHYNISFLGWSGKLERFKNTVDTTDYEQCYDHYKSMTPKLQANFIPNVAASLSTAQIVTQDKSIEIFKLINGELADKIKKALESRIAANKRLAQATPGVVAGAEQPHELSYVPPTAPDPFTGVNISLRNVSAAGQEVPDEHKRDENQKASPEADPERSGNPSGREEAQYSSGIRFHLAVATLCLGIFLTTMRLCFFPGQHDHRHRAYISDEFHSLKDVGWYSSVYTMAICVTQLLFGKLIARYSVRWIYSISMFFFLVGSAVCGSAPNSPALIIGRSIAGLGCAGLLVAAFSLVPFLVPPTKRPVVLGLISAARGLATTFGPLIGGALTEKVSWRWNFYINLPIGVTIQAAFLLLVHPPKRDGEAFTSWADFLQTLDIFWPRGSSTIDCLPSSGVAMGRSPVPLARCSRHRVAGPFWRPGYRIWLYRSLAGPQRFAPNPWFQGVKGASPIQSGVWTLPWVITSTITSLACGVLISKIGYPDVFMVAGTVFGAVGSGLFTTFTIDTDTGRWIGYQIIFVVSSCLSSLTPLMVAQHALPLKDVPIGSGMVMFAQTIGASIFVAVAQALFTNSLDNGLKGIGVAGVDASTISSGGIMTLTQGLTGNTKRSILVVINHALTQSWQLAVVLSCISIIGAVTVEHSKMRKRN</sequence>
<dbReference type="Pfam" id="PF07690">
    <property type="entry name" value="MFS_1"/>
    <property type="match status" value="1"/>
</dbReference>
<dbReference type="OrthoDB" id="10021397at2759"/>
<dbReference type="SUPFAM" id="SSF56634">
    <property type="entry name" value="Heme-dependent catalase-like"/>
    <property type="match status" value="1"/>
</dbReference>
<dbReference type="GO" id="GO:0016020">
    <property type="term" value="C:membrane"/>
    <property type="evidence" value="ECO:0007669"/>
    <property type="project" value="UniProtKB-SubCell"/>
</dbReference>
<keyword evidence="9" id="KW-0812">Transmembrane</keyword>
<dbReference type="InterPro" id="IPR011701">
    <property type="entry name" value="MFS"/>
</dbReference>
<dbReference type="Gene3D" id="1.20.1720.10">
    <property type="entry name" value="Multidrug resistance protein D"/>
    <property type="match status" value="1"/>
</dbReference>
<dbReference type="RefSeq" id="XP_026613085.1">
    <property type="nucleotide sequence ID" value="XM_026760509.1"/>
</dbReference>
<reference evidence="11" key="1">
    <citation type="submission" date="2018-08" db="EMBL/GenBank/DDBJ databases">
        <title>Draft genome sequence of azole-resistant Aspergillus thermomutatus (Neosartorya pseudofischeri) strain HMR AF 39, isolated from a human nasal aspirate.</title>
        <authorList>
            <person name="Parent-Michaud M."/>
            <person name="Dufresne P.J."/>
            <person name="Fournier E."/>
            <person name="Martineau C."/>
            <person name="Moreira S."/>
            <person name="Perkins V."/>
            <person name="De Repentigny L."/>
            <person name="Dufresne S.F."/>
        </authorList>
    </citation>
    <scope>NUCLEOTIDE SEQUENCE [LARGE SCALE GENOMIC DNA]</scope>
    <source>
        <strain evidence="11">HMR AF 39</strain>
    </source>
</reference>
<evidence type="ECO:0000313" key="11">
    <source>
        <dbReference type="EMBL" id="RHZ51808.1"/>
    </source>
</evidence>
<evidence type="ECO:0000256" key="3">
    <source>
        <dbReference type="ARBA" id="ARBA00022559"/>
    </source>
</evidence>
<dbReference type="SMART" id="SM01060">
    <property type="entry name" value="Catalase"/>
    <property type="match status" value="1"/>
</dbReference>
<evidence type="ECO:0000259" key="10">
    <source>
        <dbReference type="PROSITE" id="PS50850"/>
    </source>
</evidence>
<dbReference type="InterPro" id="IPR020835">
    <property type="entry name" value="Catalase_sf"/>
</dbReference>
<dbReference type="InterPro" id="IPR011614">
    <property type="entry name" value="Catalase_core"/>
</dbReference>
<organism evidence="11 12">
    <name type="scientific">Aspergillus thermomutatus</name>
    <name type="common">Neosartorya pseudofischeri</name>
    <dbReference type="NCBI Taxonomy" id="41047"/>
    <lineage>
        <taxon>Eukaryota</taxon>
        <taxon>Fungi</taxon>
        <taxon>Dikarya</taxon>
        <taxon>Ascomycota</taxon>
        <taxon>Pezizomycotina</taxon>
        <taxon>Eurotiomycetes</taxon>
        <taxon>Eurotiomycetidae</taxon>
        <taxon>Eurotiales</taxon>
        <taxon>Aspergillaceae</taxon>
        <taxon>Aspergillus</taxon>
        <taxon>Aspergillus subgen. Fumigati</taxon>
    </lineage>
</organism>
<dbReference type="InterPro" id="IPR002226">
    <property type="entry name" value="Catalase_haem_BS"/>
</dbReference>
<proteinExistence type="inferred from homology"/>
<feature type="transmembrane region" description="Helical" evidence="9">
    <location>
        <begin position="719"/>
        <end position="739"/>
    </location>
</feature>
<feature type="region of interest" description="Disordered" evidence="8">
    <location>
        <begin position="548"/>
        <end position="581"/>
    </location>
</feature>
<evidence type="ECO:0000256" key="6">
    <source>
        <dbReference type="ARBA" id="ARBA00023002"/>
    </source>
</evidence>
<evidence type="ECO:0000256" key="1">
    <source>
        <dbReference type="ARBA" id="ARBA00004141"/>
    </source>
</evidence>
<dbReference type="PROSITE" id="PS51402">
    <property type="entry name" value="CATALASE_3"/>
    <property type="match status" value="1"/>
</dbReference>
<feature type="transmembrane region" description="Helical" evidence="9">
    <location>
        <begin position="963"/>
        <end position="982"/>
    </location>
</feature>
<keyword evidence="12" id="KW-1185">Reference proteome</keyword>
<dbReference type="GO" id="GO:0042542">
    <property type="term" value="P:response to hydrogen peroxide"/>
    <property type="evidence" value="ECO:0007669"/>
    <property type="project" value="TreeGrafter"/>
</dbReference>
<dbReference type="InterPro" id="IPR018028">
    <property type="entry name" value="Catalase"/>
</dbReference>
<keyword evidence="7" id="KW-0408">Iron</keyword>
<keyword evidence="9" id="KW-0472">Membrane</keyword>
<protein>
    <recommendedName>
        <fullName evidence="10">Major facilitator superfamily (MFS) profile domain-containing protein</fullName>
    </recommendedName>
</protein>
<dbReference type="PANTHER" id="PTHR11465">
    <property type="entry name" value="CATALASE"/>
    <property type="match status" value="1"/>
</dbReference>
<keyword evidence="9" id="KW-1133">Transmembrane helix</keyword>
<dbReference type="PANTHER" id="PTHR11465:SF9">
    <property type="entry name" value="CATALASE"/>
    <property type="match status" value="1"/>
</dbReference>
<dbReference type="SUPFAM" id="SSF103473">
    <property type="entry name" value="MFS general substrate transporter"/>
    <property type="match status" value="1"/>
</dbReference>
<dbReference type="InterPro" id="IPR020846">
    <property type="entry name" value="MFS_dom"/>
</dbReference>
<keyword evidence="4" id="KW-0349">Heme</keyword>
<evidence type="ECO:0000256" key="4">
    <source>
        <dbReference type="ARBA" id="ARBA00022617"/>
    </source>
</evidence>
<comment type="subcellular location">
    <subcellularLocation>
        <location evidence="1">Membrane</location>
        <topology evidence="1">Multi-pass membrane protein</topology>
    </subcellularLocation>
</comment>
<dbReference type="GeneID" id="38128864"/>
<keyword evidence="3" id="KW-0575">Peroxidase</keyword>
<dbReference type="GO" id="GO:0005777">
    <property type="term" value="C:peroxisome"/>
    <property type="evidence" value="ECO:0007669"/>
    <property type="project" value="TreeGrafter"/>
</dbReference>
<dbReference type="VEuPathDB" id="FungiDB:CDV56_106890"/>
<dbReference type="InterPro" id="IPR036259">
    <property type="entry name" value="MFS_trans_sf"/>
</dbReference>
<evidence type="ECO:0000256" key="8">
    <source>
        <dbReference type="SAM" id="MobiDB-lite"/>
    </source>
</evidence>
<dbReference type="GO" id="GO:0004096">
    <property type="term" value="F:catalase activity"/>
    <property type="evidence" value="ECO:0007669"/>
    <property type="project" value="InterPro"/>
</dbReference>
<feature type="domain" description="Major facilitator superfamily (MFS) profile" evidence="10">
    <location>
        <begin position="593"/>
        <end position="1060"/>
    </location>
</feature>
<name>A0A397GQ74_ASPTH</name>
<dbReference type="PROSITE" id="PS00437">
    <property type="entry name" value="CATALASE_1"/>
    <property type="match status" value="1"/>
</dbReference>
<dbReference type="Gene3D" id="2.40.180.10">
    <property type="entry name" value="Catalase core domain"/>
    <property type="match status" value="2"/>
</dbReference>
<dbReference type="PRINTS" id="PR00067">
    <property type="entry name" value="CATALASE"/>
</dbReference>
<evidence type="ECO:0000256" key="9">
    <source>
        <dbReference type="SAM" id="Phobius"/>
    </source>
</evidence>
<dbReference type="Proteomes" id="UP000215305">
    <property type="component" value="Unassembled WGS sequence"/>
</dbReference>
<dbReference type="EMBL" id="NKHU02000144">
    <property type="protein sequence ID" value="RHZ51808.1"/>
    <property type="molecule type" value="Genomic_DNA"/>
</dbReference>
<dbReference type="GO" id="GO:0005739">
    <property type="term" value="C:mitochondrion"/>
    <property type="evidence" value="ECO:0007669"/>
    <property type="project" value="TreeGrafter"/>
</dbReference>
<comment type="similarity">
    <text evidence="2">Belongs to the catalase family.</text>
</comment>
<dbReference type="Pfam" id="PF00199">
    <property type="entry name" value="Catalase"/>
    <property type="match status" value="2"/>
</dbReference>
<feature type="transmembrane region" description="Helical" evidence="9">
    <location>
        <begin position="1034"/>
        <end position="1052"/>
    </location>
</feature>
<comment type="caution">
    <text evidence="11">The sequence shown here is derived from an EMBL/GenBank/DDBJ whole genome shotgun (WGS) entry which is preliminary data.</text>
</comment>
<feature type="region of interest" description="Disordered" evidence="8">
    <location>
        <begin position="1"/>
        <end position="23"/>
    </location>
</feature>
<feature type="transmembrane region" description="Helical" evidence="9">
    <location>
        <begin position="590"/>
        <end position="612"/>
    </location>
</feature>
<evidence type="ECO:0000256" key="5">
    <source>
        <dbReference type="ARBA" id="ARBA00022723"/>
    </source>
</evidence>
<accession>A0A397GQ74</accession>
<keyword evidence="5" id="KW-0479">Metal-binding</keyword>
<feature type="transmembrane region" description="Helical" evidence="9">
    <location>
        <begin position="871"/>
        <end position="890"/>
    </location>
</feature>
<evidence type="ECO:0000313" key="12">
    <source>
        <dbReference type="Proteomes" id="UP000215305"/>
    </source>
</evidence>
<dbReference type="PROSITE" id="PS50850">
    <property type="entry name" value="MFS"/>
    <property type="match status" value="1"/>
</dbReference>
<feature type="compositionally biased region" description="Basic and acidic residues" evidence="8">
    <location>
        <begin position="553"/>
        <end position="562"/>
    </location>
</feature>
<feature type="transmembrane region" description="Helical" evidence="9">
    <location>
        <begin position="662"/>
        <end position="681"/>
    </location>
</feature>
<evidence type="ECO:0000256" key="7">
    <source>
        <dbReference type="ARBA" id="ARBA00023004"/>
    </source>
</evidence>
<dbReference type="GO" id="GO:0020037">
    <property type="term" value="F:heme binding"/>
    <property type="evidence" value="ECO:0007669"/>
    <property type="project" value="InterPro"/>
</dbReference>
<dbReference type="GO" id="GO:0046872">
    <property type="term" value="F:metal ion binding"/>
    <property type="evidence" value="ECO:0007669"/>
    <property type="project" value="UniProtKB-KW"/>
</dbReference>
<evidence type="ECO:0000256" key="2">
    <source>
        <dbReference type="ARBA" id="ARBA00005329"/>
    </source>
</evidence>
<dbReference type="CDD" id="cd17502">
    <property type="entry name" value="MFS_Azr1_MDR_like"/>
    <property type="match status" value="1"/>
</dbReference>
<dbReference type="GO" id="GO:0042744">
    <property type="term" value="P:hydrogen peroxide catabolic process"/>
    <property type="evidence" value="ECO:0007669"/>
    <property type="project" value="TreeGrafter"/>
</dbReference>
<dbReference type="Gene3D" id="1.20.1250.20">
    <property type="entry name" value="MFS general substrate transporter like domains"/>
    <property type="match status" value="1"/>
</dbReference>
<feature type="transmembrane region" description="Helical" evidence="9">
    <location>
        <begin position="930"/>
        <end position="951"/>
    </location>
</feature>
<keyword evidence="6" id="KW-0560">Oxidoreductase</keyword>
<feature type="transmembrane region" description="Helical" evidence="9">
    <location>
        <begin position="693"/>
        <end position="713"/>
    </location>
</feature>
<gene>
    <name evidence="11" type="ORF">CDV56_106890</name>
</gene>
<dbReference type="STRING" id="41047.A0A397GQ74"/>